<reference evidence="8" key="1">
    <citation type="submission" date="2024-02" db="UniProtKB">
        <authorList>
            <consortium name="WormBaseParasite"/>
        </authorList>
    </citation>
    <scope>IDENTIFICATION</scope>
</reference>
<evidence type="ECO:0000256" key="2">
    <source>
        <dbReference type="ARBA" id="ARBA00023242"/>
    </source>
</evidence>
<evidence type="ECO:0000256" key="3">
    <source>
        <dbReference type="ARBA" id="ARBA00025724"/>
    </source>
</evidence>
<dbReference type="AlphaFoldDB" id="A0AAF5DGK1"/>
<dbReference type="GO" id="GO:0000166">
    <property type="term" value="F:nucleotide binding"/>
    <property type="evidence" value="ECO:0007669"/>
    <property type="project" value="InterPro"/>
</dbReference>
<evidence type="ECO:0000259" key="6">
    <source>
        <dbReference type="SMART" id="SM00657"/>
    </source>
</evidence>
<evidence type="ECO:0000256" key="4">
    <source>
        <dbReference type="SAM" id="MobiDB-lite"/>
    </source>
</evidence>
<dbReference type="Pfam" id="PF03874">
    <property type="entry name" value="RNA_pol_Rpb4"/>
    <property type="match status" value="1"/>
</dbReference>
<evidence type="ECO:0000256" key="1">
    <source>
        <dbReference type="ARBA" id="ARBA00004123"/>
    </source>
</evidence>
<feature type="compositionally biased region" description="Basic residues" evidence="4">
    <location>
        <begin position="51"/>
        <end position="62"/>
    </location>
</feature>
<proteinExistence type="inferred from homology"/>
<evidence type="ECO:0000313" key="8">
    <source>
        <dbReference type="WBParaSite" id="TCONS_00012109.p1"/>
    </source>
</evidence>
<dbReference type="Gene3D" id="1.20.1250.40">
    <property type="match status" value="1"/>
</dbReference>
<name>A0AAF5DGK1_STRER</name>
<feature type="region of interest" description="Disordered" evidence="4">
    <location>
        <begin position="51"/>
        <end position="73"/>
    </location>
</feature>
<dbReference type="SMART" id="SM00657">
    <property type="entry name" value="RPOL4c"/>
    <property type="match status" value="1"/>
</dbReference>
<sequence>NKSDLYIGVQMTETGNEATSKLLLMIVSFMLGVATMIIVLISQGRIAFKTKKNKSKGRHRKQSTTDSNTTIPMTEIQKVVDDLKKKNQLEGNPDGTPQIVVCFLTMVSHNDGKMDTEGGMEDAAELLFPKEFEVASSDTLMTSEVFLLLDHRRQQNEKKEEIEELNPVFLKTLEYTRRLARFKNREAIRAVRVLFGQKADIMHKFEIAQLANLLPETAEEAKSLIPSLQAKIDDDALEEFLKEVIHKKTFQ</sequence>
<feature type="domain" description="RNA polymerase Rpb4/RPC9 core" evidence="6">
    <location>
        <begin position="130"/>
        <end position="251"/>
    </location>
</feature>
<dbReference type="InterPro" id="IPR045222">
    <property type="entry name" value="Rpb4-like"/>
</dbReference>
<keyword evidence="5" id="KW-0472">Membrane</keyword>
<dbReference type="InterPro" id="IPR038324">
    <property type="entry name" value="Rpb4/RPC9_sf"/>
</dbReference>
<evidence type="ECO:0000313" key="7">
    <source>
        <dbReference type="Proteomes" id="UP000035681"/>
    </source>
</evidence>
<dbReference type="GO" id="GO:0006352">
    <property type="term" value="P:DNA-templated transcription initiation"/>
    <property type="evidence" value="ECO:0007669"/>
    <property type="project" value="InterPro"/>
</dbReference>
<dbReference type="WBParaSite" id="TCONS_00012109.p1">
    <property type="protein sequence ID" value="TCONS_00012109.p1"/>
    <property type="gene ID" value="XLOC_007460"/>
</dbReference>
<dbReference type="PANTHER" id="PTHR21297">
    <property type="entry name" value="DNA-DIRECTED RNA POLYMERASE II"/>
    <property type="match status" value="1"/>
</dbReference>
<keyword evidence="2" id="KW-0539">Nucleus</keyword>
<dbReference type="InterPro" id="IPR005574">
    <property type="entry name" value="Rpb4/RPC9"/>
</dbReference>
<evidence type="ECO:0000256" key="5">
    <source>
        <dbReference type="SAM" id="Phobius"/>
    </source>
</evidence>
<dbReference type="GO" id="GO:0005634">
    <property type="term" value="C:nucleus"/>
    <property type="evidence" value="ECO:0007669"/>
    <property type="project" value="UniProtKB-SubCell"/>
</dbReference>
<accession>A0AAF5DGK1</accession>
<comment type="subcellular location">
    <subcellularLocation>
        <location evidence="1">Nucleus</location>
    </subcellularLocation>
</comment>
<comment type="similarity">
    <text evidence="3">Belongs to the eukaryotic RPB4 RNA polymerase subunit family.</text>
</comment>
<dbReference type="FunFam" id="1.20.1250.40:FF:000010">
    <property type="entry name" value="RNA Polymerase II (B) subunit"/>
    <property type="match status" value="1"/>
</dbReference>
<dbReference type="SUPFAM" id="SSF47819">
    <property type="entry name" value="HRDC-like"/>
    <property type="match status" value="1"/>
</dbReference>
<dbReference type="InterPro" id="IPR006590">
    <property type="entry name" value="RNA_pol_Rpb4/RPC9_core"/>
</dbReference>
<protein>
    <submittedName>
        <fullName evidence="8">RPOL4c domain-containing protein</fullName>
    </submittedName>
</protein>
<keyword evidence="5" id="KW-1133">Transmembrane helix</keyword>
<dbReference type="Proteomes" id="UP000035681">
    <property type="component" value="Unplaced"/>
</dbReference>
<organism evidence="7 8">
    <name type="scientific">Strongyloides stercoralis</name>
    <name type="common">Threadworm</name>
    <dbReference type="NCBI Taxonomy" id="6248"/>
    <lineage>
        <taxon>Eukaryota</taxon>
        <taxon>Metazoa</taxon>
        <taxon>Ecdysozoa</taxon>
        <taxon>Nematoda</taxon>
        <taxon>Chromadorea</taxon>
        <taxon>Rhabditida</taxon>
        <taxon>Tylenchina</taxon>
        <taxon>Panagrolaimomorpha</taxon>
        <taxon>Strongyloidoidea</taxon>
        <taxon>Strongyloididae</taxon>
        <taxon>Strongyloides</taxon>
    </lineage>
</organism>
<dbReference type="InterPro" id="IPR010997">
    <property type="entry name" value="HRDC-like_sf"/>
</dbReference>
<dbReference type="GO" id="GO:0030880">
    <property type="term" value="C:RNA polymerase complex"/>
    <property type="evidence" value="ECO:0007669"/>
    <property type="project" value="InterPro"/>
</dbReference>
<feature type="transmembrane region" description="Helical" evidence="5">
    <location>
        <begin position="22"/>
        <end position="48"/>
    </location>
</feature>
<keyword evidence="7" id="KW-1185">Reference proteome</keyword>
<keyword evidence="5" id="KW-0812">Transmembrane</keyword>